<sequence>MRILVTPELTHTVDMLLMEDEKLSVSSLARETNVSKGSICKVLKKLNHKSYNIKNVQQLLPHDYEARLTFAKNQLVLHQKDPHYLGKILFSDEAHFHLSYGRNQQNDRISESTVWAGLTKKGLIGPYFFEGNVKGVNYLEMLKKYLVPELESRGILNSTTSQQDGAPPHFANIVKNFLNSQFPGKWIGRGSQTPWPSRSPDLTPLISSYGVTSKALSIKNREPHP</sequence>
<name>A0AC35U137_9BILA</name>
<dbReference type="Proteomes" id="UP000095286">
    <property type="component" value="Unplaced"/>
</dbReference>
<dbReference type="WBParaSite" id="RSKR_0000687300.1">
    <property type="protein sequence ID" value="RSKR_0000687300.1"/>
    <property type="gene ID" value="RSKR_0000687300"/>
</dbReference>
<evidence type="ECO:0000313" key="2">
    <source>
        <dbReference type="WBParaSite" id="RSKR_0000687300.1"/>
    </source>
</evidence>
<reference evidence="2" key="1">
    <citation type="submission" date="2016-11" db="UniProtKB">
        <authorList>
            <consortium name="WormBaseParasite"/>
        </authorList>
    </citation>
    <scope>IDENTIFICATION</scope>
    <source>
        <strain evidence="2">KR3021</strain>
    </source>
</reference>
<protein>
    <submittedName>
        <fullName evidence="2">Transposable element Tc3 transposase</fullName>
    </submittedName>
</protein>
<proteinExistence type="predicted"/>
<organism evidence="1 2">
    <name type="scientific">Rhabditophanes sp. KR3021</name>
    <dbReference type="NCBI Taxonomy" id="114890"/>
    <lineage>
        <taxon>Eukaryota</taxon>
        <taxon>Metazoa</taxon>
        <taxon>Ecdysozoa</taxon>
        <taxon>Nematoda</taxon>
        <taxon>Chromadorea</taxon>
        <taxon>Rhabditida</taxon>
        <taxon>Tylenchina</taxon>
        <taxon>Panagrolaimomorpha</taxon>
        <taxon>Strongyloidoidea</taxon>
        <taxon>Alloionematidae</taxon>
        <taxon>Rhabditophanes</taxon>
    </lineage>
</organism>
<accession>A0AC35U137</accession>
<evidence type="ECO:0000313" key="1">
    <source>
        <dbReference type="Proteomes" id="UP000095286"/>
    </source>
</evidence>